<reference evidence="1 2" key="1">
    <citation type="journal article" date="2018" name="Mol. Biol. Evol.">
        <title>Analysis of the draft genome of the red seaweed Gracilariopsis chorda provides insights into genome size evolution in Rhodophyta.</title>
        <authorList>
            <person name="Lee J."/>
            <person name="Yang E.C."/>
            <person name="Graf L."/>
            <person name="Yang J.H."/>
            <person name="Qiu H."/>
            <person name="Zel Zion U."/>
            <person name="Chan C.X."/>
            <person name="Stephens T.G."/>
            <person name="Weber A.P.M."/>
            <person name="Boo G.H."/>
            <person name="Boo S.M."/>
            <person name="Kim K.M."/>
            <person name="Shin Y."/>
            <person name="Jung M."/>
            <person name="Lee S.J."/>
            <person name="Yim H.S."/>
            <person name="Lee J.H."/>
            <person name="Bhattacharya D."/>
            <person name="Yoon H.S."/>
        </authorList>
    </citation>
    <scope>NUCLEOTIDE SEQUENCE [LARGE SCALE GENOMIC DNA]</scope>
    <source>
        <strain evidence="1 2">SKKU-2015</strain>
        <tissue evidence="1">Whole body</tissue>
    </source>
</reference>
<accession>A0A2V3J6J6</accession>
<evidence type="ECO:0000313" key="2">
    <source>
        <dbReference type="Proteomes" id="UP000247409"/>
    </source>
</evidence>
<keyword evidence="2" id="KW-1185">Reference proteome</keyword>
<evidence type="ECO:0000313" key="1">
    <source>
        <dbReference type="EMBL" id="PXF49000.1"/>
    </source>
</evidence>
<dbReference type="EMBL" id="NBIV01000009">
    <property type="protein sequence ID" value="PXF49000.1"/>
    <property type="molecule type" value="Genomic_DNA"/>
</dbReference>
<dbReference type="AlphaFoldDB" id="A0A2V3J6J6"/>
<gene>
    <name evidence="1" type="ORF">BWQ96_01138</name>
</gene>
<protein>
    <submittedName>
        <fullName evidence="1">Uncharacterized protein</fullName>
    </submittedName>
</protein>
<dbReference type="Proteomes" id="UP000247409">
    <property type="component" value="Unassembled WGS sequence"/>
</dbReference>
<name>A0A2V3J6J6_9FLOR</name>
<proteinExistence type="predicted"/>
<organism evidence="1 2">
    <name type="scientific">Gracilariopsis chorda</name>
    <dbReference type="NCBI Taxonomy" id="448386"/>
    <lineage>
        <taxon>Eukaryota</taxon>
        <taxon>Rhodophyta</taxon>
        <taxon>Florideophyceae</taxon>
        <taxon>Rhodymeniophycidae</taxon>
        <taxon>Gracilariales</taxon>
        <taxon>Gracilariaceae</taxon>
        <taxon>Gracilariopsis</taxon>
    </lineage>
</organism>
<comment type="caution">
    <text evidence="1">The sequence shown here is derived from an EMBL/GenBank/DDBJ whole genome shotgun (WGS) entry which is preliminary data.</text>
</comment>
<sequence length="129" mass="14519">MNVGRIKWIIIQTGAVDAAAQGKREALVLLCTRALPKRMKITRHDKSLGLRKSTKVLKVIKIFCKATEPKERNLKIQIEKVSMLDSSMPSARNTSVPSPIPLLDVDPEAFISLTRSRTIAIERKRTQRT</sequence>